<dbReference type="Proteomes" id="UP000501090">
    <property type="component" value="Chromosome"/>
</dbReference>
<protein>
    <submittedName>
        <fullName evidence="1">Uncharacterized protein</fullName>
    </submittedName>
</protein>
<accession>A0A6M9PIW4</accession>
<gene>
    <name evidence="1" type="ORF">DN92_04270</name>
</gene>
<organism evidence="1 2">
    <name type="scientific">Polynucleobacter arcticus</name>
    <dbReference type="NCBI Taxonomy" id="1743165"/>
    <lineage>
        <taxon>Bacteria</taxon>
        <taxon>Pseudomonadati</taxon>
        <taxon>Pseudomonadota</taxon>
        <taxon>Betaproteobacteria</taxon>
        <taxon>Burkholderiales</taxon>
        <taxon>Burkholderiaceae</taxon>
        <taxon>Polynucleobacter</taxon>
    </lineage>
</organism>
<keyword evidence="2" id="KW-1185">Reference proteome</keyword>
<reference evidence="1 2" key="1">
    <citation type="submission" date="2018-04" db="EMBL/GenBank/DDBJ databases">
        <title>Polynucleobacter sp. UK-Long2-W17 genome.</title>
        <authorList>
            <person name="Hahn M.W."/>
        </authorList>
    </citation>
    <scope>NUCLEOTIDE SEQUENCE [LARGE SCALE GENOMIC DNA]</scope>
    <source>
        <strain evidence="1 2">UK-Long2-W17</strain>
    </source>
</reference>
<evidence type="ECO:0000313" key="1">
    <source>
        <dbReference type="EMBL" id="QKM60321.1"/>
    </source>
</evidence>
<dbReference type="KEGG" id="pard:DN92_04270"/>
<dbReference type="AlphaFoldDB" id="A0A6M9PIW4"/>
<evidence type="ECO:0000313" key="2">
    <source>
        <dbReference type="Proteomes" id="UP000501090"/>
    </source>
</evidence>
<proteinExistence type="predicted"/>
<dbReference type="EMBL" id="CP028940">
    <property type="protein sequence ID" value="QKM60321.1"/>
    <property type="molecule type" value="Genomic_DNA"/>
</dbReference>
<sequence>MHYMKLKIRKNKSLRKRLFITKHTHIEDQANKKSWQKTVAIDQIMTSLMHQKRAYFSLEKMRKHLESSVKKMRTFSVDIKDKK</sequence>
<name>A0A6M9PIW4_9BURK</name>